<dbReference type="Pfam" id="PF08855">
    <property type="entry name" value="DUF1825"/>
    <property type="match status" value="1"/>
</dbReference>
<feature type="chain" id="PRO_5031202275" evidence="1">
    <location>
        <begin position="27"/>
        <end position="326"/>
    </location>
</feature>
<dbReference type="EMBL" id="HBEF01023434">
    <property type="protein sequence ID" value="CAD8342367.1"/>
    <property type="molecule type" value="Transcribed_RNA"/>
</dbReference>
<dbReference type="AlphaFoldDB" id="A0A7R9ZSK0"/>
<evidence type="ECO:0000313" key="2">
    <source>
        <dbReference type="EMBL" id="CAD8342367.1"/>
    </source>
</evidence>
<accession>A0A7R9ZSK0</accession>
<organism evidence="2">
    <name type="scientific">Craspedostauros australis</name>
    <dbReference type="NCBI Taxonomy" id="1486917"/>
    <lineage>
        <taxon>Eukaryota</taxon>
        <taxon>Sar</taxon>
        <taxon>Stramenopiles</taxon>
        <taxon>Ochrophyta</taxon>
        <taxon>Bacillariophyta</taxon>
        <taxon>Bacillariophyceae</taxon>
        <taxon>Bacillariophycidae</taxon>
        <taxon>Naviculales</taxon>
        <taxon>Naviculaceae</taxon>
        <taxon>Craspedostauros</taxon>
    </lineage>
</organism>
<evidence type="ECO:0000256" key="1">
    <source>
        <dbReference type="SAM" id="SignalP"/>
    </source>
</evidence>
<gene>
    <name evidence="2" type="ORF">CAUS1442_LOCUS14502</name>
</gene>
<sequence>MRLPQFAAATSTTTLAYLLICAPASAFAPVPRHTTGLSPIGNNADERDVPRSMRLHALTPTGPFCPFRSSASVEMEPKMNQLNSMAPDFTSDLNKVQMEMQMGQMPDKDLLIKVSTGMKDAVESWETLCARLRLSEDFQTREYGKLTQAHLATYNTSIEKIASMMNWQADCMKAMADGSQPPMPPADMDLEQLMNQDKSSAPPNLNAMQAAEAITAAPFSPSSFETDTVREEYMKLVEDHAALIKFGGKYGTFDRLGKVAFLDQVDQIQERWDGFYFRFKLMGALNDDFKIQCDRFLKSMNMEEDDYRTMLKQSHQLMREEAERER</sequence>
<keyword evidence="1" id="KW-0732">Signal</keyword>
<proteinExistence type="predicted"/>
<reference evidence="2" key="1">
    <citation type="submission" date="2021-01" db="EMBL/GenBank/DDBJ databases">
        <authorList>
            <person name="Corre E."/>
            <person name="Pelletier E."/>
            <person name="Niang G."/>
            <person name="Scheremetjew M."/>
            <person name="Finn R."/>
            <person name="Kale V."/>
            <person name="Holt S."/>
            <person name="Cochrane G."/>
            <person name="Meng A."/>
            <person name="Brown T."/>
            <person name="Cohen L."/>
        </authorList>
    </citation>
    <scope>NUCLEOTIDE SEQUENCE</scope>
    <source>
        <strain evidence="2">CCMP3328</strain>
    </source>
</reference>
<dbReference type="InterPro" id="IPR014954">
    <property type="entry name" value="DUF1825"/>
</dbReference>
<feature type="signal peptide" evidence="1">
    <location>
        <begin position="1"/>
        <end position="26"/>
    </location>
</feature>
<name>A0A7R9ZSK0_9STRA</name>
<protein>
    <submittedName>
        <fullName evidence="2">Uncharacterized protein</fullName>
    </submittedName>
</protein>